<sequence length="104" mass="12039">MSKKPRWLKLFCLLQCVLLALSISHYAHPAVLENEAQEALLPDYLRNPFYRTPRVANALARFSWIGPGEELVRERHAEKISRADIYSVLTHAGFVPRRLHGFNR</sequence>
<proteinExistence type="predicted"/>
<dbReference type="eggNOG" id="ENOG502SAWT">
    <property type="taxonomic scope" value="Eukaryota"/>
</dbReference>
<gene>
    <name evidence="2" type="ORF">AaeL_AAEL006606</name>
</gene>
<evidence type="ECO:0000313" key="2">
    <source>
        <dbReference type="EMBL" id="EAT41782.1"/>
    </source>
</evidence>
<protein>
    <submittedName>
        <fullName evidence="2">AAEL006606-PA</fullName>
    </submittedName>
</protein>
<dbReference type="HOGENOM" id="CLU_2252250_0_0_1"/>
<organism evidence="2 3">
    <name type="scientific">Aedes aegypti</name>
    <name type="common">Yellowfever mosquito</name>
    <name type="synonym">Culex aegypti</name>
    <dbReference type="NCBI Taxonomy" id="7159"/>
    <lineage>
        <taxon>Eukaryota</taxon>
        <taxon>Metazoa</taxon>
        <taxon>Ecdysozoa</taxon>
        <taxon>Arthropoda</taxon>
        <taxon>Hexapoda</taxon>
        <taxon>Insecta</taxon>
        <taxon>Pterygota</taxon>
        <taxon>Neoptera</taxon>
        <taxon>Endopterygota</taxon>
        <taxon>Diptera</taxon>
        <taxon>Nematocera</taxon>
        <taxon>Culicoidea</taxon>
        <taxon>Culicidae</taxon>
        <taxon>Culicinae</taxon>
        <taxon>Aedini</taxon>
        <taxon>Aedes</taxon>
        <taxon>Stegomyia</taxon>
    </lineage>
</organism>
<evidence type="ECO:0000256" key="1">
    <source>
        <dbReference type="SAM" id="SignalP"/>
    </source>
</evidence>
<dbReference type="PaxDb" id="7159-AAEL006606-PA"/>
<reference evidence="2" key="1">
    <citation type="submission" date="2005-10" db="EMBL/GenBank/DDBJ databases">
        <authorList>
            <person name="Loftus B.J."/>
            <person name="Nene V.M."/>
            <person name="Hannick L.I."/>
            <person name="Bidwell S."/>
            <person name="Haas B."/>
            <person name="Amedeo P."/>
            <person name="Orvis J."/>
            <person name="Wortman J.R."/>
            <person name="White O.R."/>
            <person name="Salzberg S."/>
            <person name="Shumway M."/>
            <person name="Koo H."/>
            <person name="Zhao Y."/>
            <person name="Holmes M."/>
            <person name="Miller J."/>
            <person name="Schatz M."/>
            <person name="Pop M."/>
            <person name="Pai G."/>
            <person name="Utterback T."/>
            <person name="Rogers Y.-H."/>
            <person name="Kravitz S."/>
            <person name="Fraser C.M."/>
        </authorList>
    </citation>
    <scope>NUCLEOTIDE SEQUENCE</scope>
    <source>
        <strain evidence="2">Liverpool</strain>
    </source>
</reference>
<dbReference type="AlphaFoldDB" id="Q175M0"/>
<reference evidence="2" key="3">
    <citation type="submission" date="2012-09" db="EMBL/GenBank/DDBJ databases">
        <authorList>
            <consortium name="VectorBase"/>
        </authorList>
    </citation>
    <scope>NUCLEOTIDE SEQUENCE</scope>
    <source>
        <strain evidence="2">Liverpool</strain>
    </source>
</reference>
<dbReference type="PhylomeDB" id="Q175M0"/>
<accession>Q175M0</accession>
<keyword evidence="1" id="KW-0732">Signal</keyword>
<feature type="signal peptide" evidence="1">
    <location>
        <begin position="1"/>
        <end position="22"/>
    </location>
</feature>
<dbReference type="VEuPathDB" id="VectorBase:AAEL006606"/>
<dbReference type="Proteomes" id="UP000682892">
    <property type="component" value="Chromosome 2"/>
</dbReference>
<dbReference type="OMA" id="WSAFIVT"/>
<dbReference type="EMBL" id="CH477398">
    <property type="protein sequence ID" value="EAT41782.1"/>
    <property type="molecule type" value="Genomic_DNA"/>
</dbReference>
<reference evidence="2" key="2">
    <citation type="journal article" date="2007" name="Science">
        <title>Genome sequence of Aedes aegypti, a major arbovirus vector.</title>
        <authorList>
            <person name="Nene V."/>
            <person name="Wortman J.R."/>
            <person name="Lawson D."/>
            <person name="Haas B."/>
            <person name="Kodira C."/>
            <person name="Tu Z.J."/>
            <person name="Loftus B."/>
            <person name="Xi Z."/>
            <person name="Megy K."/>
            <person name="Grabherr M."/>
            <person name="Ren Q."/>
            <person name="Zdobnov E.M."/>
            <person name="Lobo N.F."/>
            <person name="Campbell K.S."/>
            <person name="Brown S.E."/>
            <person name="Bonaldo M.F."/>
            <person name="Zhu J."/>
            <person name="Sinkins S.P."/>
            <person name="Hogenkamp D.G."/>
            <person name="Amedeo P."/>
            <person name="Arensburger P."/>
            <person name="Atkinson P.W."/>
            <person name="Bidwell S."/>
            <person name="Biedler J."/>
            <person name="Birney E."/>
            <person name="Bruggner R.V."/>
            <person name="Costas J."/>
            <person name="Coy M.R."/>
            <person name="Crabtree J."/>
            <person name="Crawford M."/>
            <person name="Debruyn B."/>
            <person name="Decaprio D."/>
            <person name="Eiglmeier K."/>
            <person name="Eisenstadt E."/>
            <person name="El-Dorry H."/>
            <person name="Gelbart W.M."/>
            <person name="Gomes S.L."/>
            <person name="Hammond M."/>
            <person name="Hannick L.I."/>
            <person name="Hogan J.R."/>
            <person name="Holmes M.H."/>
            <person name="Jaffe D."/>
            <person name="Johnston J.S."/>
            <person name="Kennedy R.C."/>
            <person name="Koo H."/>
            <person name="Kravitz S."/>
            <person name="Kriventseva E.V."/>
            <person name="Kulp D."/>
            <person name="Labutti K."/>
            <person name="Lee E."/>
            <person name="Li S."/>
            <person name="Lovin D.D."/>
            <person name="Mao C."/>
            <person name="Mauceli E."/>
            <person name="Menck C.F."/>
            <person name="Miller J.R."/>
            <person name="Montgomery P."/>
            <person name="Mori A."/>
            <person name="Nascimento A.L."/>
            <person name="Naveira H.F."/>
            <person name="Nusbaum C."/>
            <person name="O'leary S."/>
            <person name="Orvis J."/>
            <person name="Pertea M."/>
            <person name="Quesneville H."/>
            <person name="Reidenbach K.R."/>
            <person name="Rogers Y.H."/>
            <person name="Roth C.W."/>
            <person name="Schneider J.R."/>
            <person name="Schatz M."/>
            <person name="Shumway M."/>
            <person name="Stanke M."/>
            <person name="Stinson E.O."/>
            <person name="Tubio J.M."/>
            <person name="Vanzee J.P."/>
            <person name="Verjovski-Almeida S."/>
            <person name="Werner D."/>
            <person name="White O."/>
            <person name="Wyder S."/>
            <person name="Zeng Q."/>
            <person name="Zhao Q."/>
            <person name="Zhao Y."/>
            <person name="Hill C.A."/>
            <person name="Raikhel A.S."/>
            <person name="Soares M.B."/>
            <person name="Knudson D.L."/>
            <person name="Lee N.H."/>
            <person name="Galagan J."/>
            <person name="Salzberg S.L."/>
            <person name="Paulsen I.T."/>
            <person name="Dimopoulos G."/>
            <person name="Collins F.H."/>
            <person name="Birren B."/>
            <person name="Fraser-Liggett C.M."/>
            <person name="Severson D.W."/>
        </authorList>
    </citation>
    <scope>NUCLEOTIDE SEQUENCE [LARGE SCALE GENOMIC DNA]</scope>
    <source>
        <strain evidence="2">Liverpool</strain>
    </source>
</reference>
<evidence type="ECO:0000313" key="3">
    <source>
        <dbReference type="Proteomes" id="UP000682892"/>
    </source>
</evidence>
<feature type="chain" id="PRO_5014307630" evidence="1">
    <location>
        <begin position="23"/>
        <end position="104"/>
    </location>
</feature>
<name>Q175M0_AEDAE</name>